<evidence type="ECO:0000313" key="2">
    <source>
        <dbReference type="EMBL" id="QPT53631.1"/>
    </source>
</evidence>
<proteinExistence type="predicted"/>
<dbReference type="PATRIC" id="fig|37923.10.peg.716"/>
<reference evidence="3" key="1">
    <citation type="submission" date="2016-04" db="EMBL/GenBank/DDBJ databases">
        <authorList>
            <person name="Waterworth S."/>
            <person name="Matcher G."/>
        </authorList>
    </citation>
    <scope>NUCLEOTIDE SEQUENCE [LARGE SCALE GENOMIC DNA]</scope>
    <source>
        <strain evidence="3">RuSp02-3</strain>
    </source>
</reference>
<gene>
    <name evidence="1" type="ORF">AN277_0208210</name>
    <name evidence="2" type="ORF">I6G21_10395</name>
</gene>
<evidence type="ECO:0000313" key="3">
    <source>
        <dbReference type="Proteomes" id="UP000053171"/>
    </source>
</evidence>
<sequence>MSLSGPSVALQDRLRSIFDAQVMNYGAYNLVCTPGDAASATGGSPAEEHAAAGHFLVGYRRGPAELIIAPFDPKTLEPLAPPIAVDNTNMLRGEALTDRSILLETTSGARFRLEISPLIEVPTAAGNEVLEQEADVADLLEFLAQLFGPAQRP</sequence>
<dbReference type="RefSeq" id="WP_058730599.1">
    <property type="nucleotide sequence ID" value="NZ_CP065738.1"/>
</dbReference>
<dbReference type="Proteomes" id="UP000053171">
    <property type="component" value="Unassembled WGS sequence"/>
</dbReference>
<protein>
    <submittedName>
        <fullName evidence="1">Uncharacterized protein</fullName>
    </submittedName>
</protein>
<reference evidence="1" key="2">
    <citation type="submission" date="2016-04" db="EMBL/GenBank/DDBJ databases">
        <authorList>
            <person name="Evans L.H."/>
            <person name="Alamgir A."/>
            <person name="Owens N."/>
            <person name="Weber N.D."/>
            <person name="Virtaneva K."/>
            <person name="Barbian K."/>
            <person name="Babar A."/>
            <person name="Rosenke K."/>
        </authorList>
    </citation>
    <scope>NUCLEOTIDE SEQUENCE [LARGE SCALE GENOMIC DNA]</scope>
    <source>
        <strain evidence="1">RUTW2-3</strain>
    </source>
</reference>
<dbReference type="EMBL" id="CP065738">
    <property type="protein sequence ID" value="QPT53631.1"/>
    <property type="molecule type" value="Genomic_DNA"/>
</dbReference>
<dbReference type="EMBL" id="LJBJ02000016">
    <property type="protein sequence ID" value="OAX51560.1"/>
    <property type="molecule type" value="Genomic_DNA"/>
</dbReference>
<organism evidence="1 3">
    <name type="scientific">Rothia kristinae</name>
    <dbReference type="NCBI Taxonomy" id="37923"/>
    <lineage>
        <taxon>Bacteria</taxon>
        <taxon>Bacillati</taxon>
        <taxon>Actinomycetota</taxon>
        <taxon>Actinomycetes</taxon>
        <taxon>Micrococcales</taxon>
        <taxon>Micrococcaceae</taxon>
        <taxon>Rothia</taxon>
    </lineage>
</organism>
<evidence type="ECO:0000313" key="1">
    <source>
        <dbReference type="EMBL" id="OAX51560.1"/>
    </source>
</evidence>
<evidence type="ECO:0000313" key="4">
    <source>
        <dbReference type="Proteomes" id="UP000594975"/>
    </source>
</evidence>
<accession>A0A147E966</accession>
<dbReference type="GeneID" id="61263807"/>
<dbReference type="AlphaFoldDB" id="A0A147E966"/>
<reference evidence="2 4" key="4">
    <citation type="submission" date="2020-12" db="EMBL/GenBank/DDBJ databases">
        <title>FDA dAtabase for Regulatory Grade micrObial Sequences (FDA-ARGOS): Supporting development and validation of Infectious Disease Dx tests.</title>
        <authorList>
            <person name="Sproer C."/>
            <person name="Gronow S."/>
            <person name="Severitt S."/>
            <person name="Schroder I."/>
            <person name="Tallon L."/>
            <person name="Sadzewicz L."/>
            <person name="Zhao X."/>
            <person name="Boylan J."/>
            <person name="Ott S."/>
            <person name="Bowen H."/>
            <person name="Vavikolanu K."/>
            <person name="Mehta A."/>
            <person name="Aluvathingal J."/>
            <person name="Nadendla S."/>
            <person name="Lowell S."/>
            <person name="Myers T."/>
            <person name="Yan Y."/>
            <person name="Sichtig H."/>
        </authorList>
    </citation>
    <scope>NUCLEOTIDE SEQUENCE [LARGE SCALE GENOMIC DNA]</scope>
    <source>
        <strain evidence="2 4">FDAARGOS_864</strain>
    </source>
</reference>
<reference evidence="1 3" key="3">
    <citation type="submission" date="2016-06" db="EMBL/GenBank/DDBJ databases">
        <title>Identification of putative biosynthetic pathways for the production of bioactive secondary metabolites by the marine actinomycete Kocuria kristinae RUTW2-3.</title>
        <authorList>
            <person name="Waterworth S.C."/>
            <person name="Walmsley T.A."/>
            <person name="Matongo T."/>
            <person name="Davies-Coleman M.T."/>
            <person name="Dorrington R.A."/>
        </authorList>
    </citation>
    <scope>NUCLEOTIDE SEQUENCE [LARGE SCALE GENOMIC DNA]</scope>
    <source>
        <strain evidence="3">RuSp02-3</strain>
        <strain evidence="1">RUTW2-3</strain>
    </source>
</reference>
<dbReference type="KEGG" id="rkr:I6G21_10395"/>
<keyword evidence="3" id="KW-1185">Reference proteome</keyword>
<name>A0A147E966_9MICC</name>
<dbReference type="Proteomes" id="UP000594975">
    <property type="component" value="Chromosome"/>
</dbReference>